<comment type="caution">
    <text evidence="2">The sequence shown here is derived from an EMBL/GenBank/DDBJ whole genome shotgun (WGS) entry which is preliminary data.</text>
</comment>
<evidence type="ECO:0000313" key="2">
    <source>
        <dbReference type="EMBL" id="POR32466.1"/>
    </source>
</evidence>
<gene>
    <name evidence="2" type="ORF">TPAR_07338</name>
</gene>
<feature type="region of interest" description="Disordered" evidence="1">
    <location>
        <begin position="678"/>
        <end position="698"/>
    </location>
</feature>
<feature type="region of interest" description="Disordered" evidence="1">
    <location>
        <begin position="123"/>
        <end position="285"/>
    </location>
</feature>
<protein>
    <submittedName>
        <fullName evidence="2">Uncharacterized protein</fullName>
    </submittedName>
</protein>
<feature type="compositionally biased region" description="Polar residues" evidence="1">
    <location>
        <begin position="306"/>
        <end position="322"/>
    </location>
</feature>
<feature type="compositionally biased region" description="Low complexity" evidence="1">
    <location>
        <begin position="323"/>
        <end position="346"/>
    </location>
</feature>
<feature type="compositionally biased region" description="Polar residues" evidence="1">
    <location>
        <begin position="207"/>
        <end position="231"/>
    </location>
</feature>
<feature type="compositionally biased region" description="Polar residues" evidence="1">
    <location>
        <begin position="176"/>
        <end position="199"/>
    </location>
</feature>
<accession>A0A2S4KQK0</accession>
<proteinExistence type="predicted"/>
<dbReference type="EMBL" id="PKSG01000845">
    <property type="protein sequence ID" value="POR32466.1"/>
    <property type="molecule type" value="Genomic_DNA"/>
</dbReference>
<keyword evidence="3" id="KW-1185">Reference proteome</keyword>
<dbReference type="AlphaFoldDB" id="A0A2S4KQK0"/>
<reference evidence="2 3" key="1">
    <citation type="submission" date="2018-01" db="EMBL/GenBank/DDBJ databases">
        <title>Harnessing the power of phylogenomics to disentangle the directionality and signatures of interkingdom host jumping in the parasitic fungal genus Tolypocladium.</title>
        <authorList>
            <person name="Quandt C.A."/>
            <person name="Patterson W."/>
            <person name="Spatafora J.W."/>
        </authorList>
    </citation>
    <scope>NUCLEOTIDE SEQUENCE [LARGE SCALE GENOMIC DNA]</scope>
    <source>
        <strain evidence="2 3">NRBC 100945</strain>
    </source>
</reference>
<organism evidence="2 3">
    <name type="scientific">Tolypocladium paradoxum</name>
    <dbReference type="NCBI Taxonomy" id="94208"/>
    <lineage>
        <taxon>Eukaryota</taxon>
        <taxon>Fungi</taxon>
        <taxon>Dikarya</taxon>
        <taxon>Ascomycota</taxon>
        <taxon>Pezizomycotina</taxon>
        <taxon>Sordariomycetes</taxon>
        <taxon>Hypocreomycetidae</taxon>
        <taxon>Hypocreales</taxon>
        <taxon>Ophiocordycipitaceae</taxon>
        <taxon>Tolypocladium</taxon>
    </lineage>
</organism>
<evidence type="ECO:0000313" key="3">
    <source>
        <dbReference type="Proteomes" id="UP000237481"/>
    </source>
</evidence>
<feature type="compositionally biased region" description="Polar residues" evidence="1">
    <location>
        <begin position="416"/>
        <end position="432"/>
    </location>
</feature>
<dbReference type="STRING" id="94208.A0A2S4KQK0"/>
<evidence type="ECO:0000256" key="1">
    <source>
        <dbReference type="SAM" id="MobiDB-lite"/>
    </source>
</evidence>
<dbReference type="Proteomes" id="UP000237481">
    <property type="component" value="Unassembled WGS sequence"/>
</dbReference>
<dbReference type="OrthoDB" id="4925396at2759"/>
<feature type="compositionally biased region" description="Polar residues" evidence="1">
    <location>
        <begin position="368"/>
        <end position="400"/>
    </location>
</feature>
<feature type="region of interest" description="Disordered" evidence="1">
    <location>
        <begin position="297"/>
        <end position="517"/>
    </location>
</feature>
<feature type="compositionally biased region" description="Polar residues" evidence="1">
    <location>
        <begin position="258"/>
        <end position="267"/>
    </location>
</feature>
<feature type="region of interest" description="Disordered" evidence="1">
    <location>
        <begin position="1"/>
        <end position="20"/>
    </location>
</feature>
<sequence length="733" mass="78122">MFPSRPVHFHSGPPDRPNLSDQQQVYQALRHCLQFTRHDRSRIWVKSIVERNGNRFDVAPLLRSLGKDRVVNTAWHLLRQGIFASETKAKKRFPSLFRTPPESQDRGFQVCKNGRRPRLGHEIVSSDREPQNPFANPPGGLFAPPGSQAQGSQASKGVVRQNGGQEMFSFGEMPPNSVTNTSGGLFAPSGNQAQGSQVSEVAARPSNPFTNSSGGLFASSGNQAQGSQVSEATARPSGPFTNSSGGLFGLQAGRGTRTPRSSATGGLQRQDQQQSQNDIVTGPLSTSVFGFGNAMQAPAVPHQTPRPVSTPRTSAASGSFQFASPSGPSTASATSKPASGTSTPASVMPQPASTPRLVAAAGMRRPAETSTISATSRPASGASTPTSVTPQPASGTSRLASTPRIVAAAGMRRPAETSTISATSRPASATLQPASATPRPTSTPETSTLPATSRPASATKPASTTSKPTSTPLKPTAPAASLAESALQTATSRVPAPPRETTATSSEQAKHDSSKVPSLFPTYLPRKAQHLLLVHLQKVLEQACFDFGKQNFPEILTENKWDCAESVELNRWTELLASRPEFSGPENRQLFSRPPIELFTSVAGIRHAAVGRHNLTAVDLQERLANAVDLLSLLKDTPRVTELRKLQRDMQMTVKKLQRCKRILANIMEETVREAASKREEADRMEQQATDVMKKRDGEYREKAGLDLEQAIMSAQRAPVGGPDASMSGMGAG</sequence>
<name>A0A2S4KQK0_9HYPO</name>
<feature type="compositionally biased region" description="Low complexity" evidence="1">
    <location>
        <begin position="433"/>
        <end position="481"/>
    </location>
</feature>